<gene>
    <name evidence="2" type="ORF">QBC37DRAFT_463388</name>
</gene>
<evidence type="ECO:0000313" key="3">
    <source>
        <dbReference type="Proteomes" id="UP001301769"/>
    </source>
</evidence>
<protein>
    <submittedName>
        <fullName evidence="2">Uncharacterized protein</fullName>
    </submittedName>
</protein>
<feature type="compositionally biased region" description="Polar residues" evidence="1">
    <location>
        <begin position="11"/>
        <end position="20"/>
    </location>
</feature>
<feature type="region of interest" description="Disordered" evidence="1">
    <location>
        <begin position="1"/>
        <end position="33"/>
    </location>
</feature>
<sequence>MNRRPVAGSQPKPNATTTENATDRRLEVQTQGPPSLLEEAQKLLADVSGTSVLLDLFRARGWDENTRIVEELSETAPSGLPDEELRSLQDLLPRKIEYLKFYSHSAKTTRENIGNLLKDLNGLVNEVRYFATVVSTQGQEIDSRKRKAIELSATVEKQIAEASRAKKVKMEESDDNIRDSTRVVDQNLAMQRMREASEIRFRDVEILQNHFEGHDPDSRVLHVDG</sequence>
<dbReference type="Proteomes" id="UP001301769">
    <property type="component" value="Unassembled WGS sequence"/>
</dbReference>
<dbReference type="AlphaFoldDB" id="A0AAN7BAU5"/>
<reference evidence="2" key="2">
    <citation type="submission" date="2023-05" db="EMBL/GenBank/DDBJ databases">
        <authorList>
            <consortium name="Lawrence Berkeley National Laboratory"/>
            <person name="Steindorff A."/>
            <person name="Hensen N."/>
            <person name="Bonometti L."/>
            <person name="Westerberg I."/>
            <person name="Brannstrom I.O."/>
            <person name="Guillou S."/>
            <person name="Cros-Aarteil S."/>
            <person name="Calhoun S."/>
            <person name="Haridas S."/>
            <person name="Kuo A."/>
            <person name="Mondo S."/>
            <person name="Pangilinan J."/>
            <person name="Riley R."/>
            <person name="Labutti K."/>
            <person name="Andreopoulos B."/>
            <person name="Lipzen A."/>
            <person name="Chen C."/>
            <person name="Yanf M."/>
            <person name="Daum C."/>
            <person name="Ng V."/>
            <person name="Clum A."/>
            <person name="Ohm R."/>
            <person name="Martin F."/>
            <person name="Silar P."/>
            <person name="Natvig D."/>
            <person name="Lalanne C."/>
            <person name="Gautier V."/>
            <person name="Ament-Velasquez S.L."/>
            <person name="Kruys A."/>
            <person name="Hutchinson M.I."/>
            <person name="Powell A.J."/>
            <person name="Barry K."/>
            <person name="Miller A.N."/>
            <person name="Grigoriev I.V."/>
            <person name="Debuchy R."/>
            <person name="Gladieux P."/>
            <person name="Thoren M.H."/>
            <person name="Johannesson H."/>
        </authorList>
    </citation>
    <scope>NUCLEOTIDE SEQUENCE</scope>
    <source>
        <strain evidence="2">PSN293</strain>
    </source>
</reference>
<accession>A0AAN7BAU5</accession>
<name>A0AAN7BAU5_9PEZI</name>
<evidence type="ECO:0000313" key="2">
    <source>
        <dbReference type="EMBL" id="KAK4219036.1"/>
    </source>
</evidence>
<keyword evidence="3" id="KW-1185">Reference proteome</keyword>
<reference evidence="2" key="1">
    <citation type="journal article" date="2023" name="Mol. Phylogenet. Evol.">
        <title>Genome-scale phylogeny and comparative genomics of the fungal order Sordariales.</title>
        <authorList>
            <person name="Hensen N."/>
            <person name="Bonometti L."/>
            <person name="Westerberg I."/>
            <person name="Brannstrom I.O."/>
            <person name="Guillou S."/>
            <person name="Cros-Aarteil S."/>
            <person name="Calhoun S."/>
            <person name="Haridas S."/>
            <person name="Kuo A."/>
            <person name="Mondo S."/>
            <person name="Pangilinan J."/>
            <person name="Riley R."/>
            <person name="LaButti K."/>
            <person name="Andreopoulos B."/>
            <person name="Lipzen A."/>
            <person name="Chen C."/>
            <person name="Yan M."/>
            <person name="Daum C."/>
            <person name="Ng V."/>
            <person name="Clum A."/>
            <person name="Steindorff A."/>
            <person name="Ohm R.A."/>
            <person name="Martin F."/>
            <person name="Silar P."/>
            <person name="Natvig D.O."/>
            <person name="Lalanne C."/>
            <person name="Gautier V."/>
            <person name="Ament-Velasquez S.L."/>
            <person name="Kruys A."/>
            <person name="Hutchinson M.I."/>
            <person name="Powell A.J."/>
            <person name="Barry K."/>
            <person name="Miller A.N."/>
            <person name="Grigoriev I.V."/>
            <person name="Debuchy R."/>
            <person name="Gladieux P."/>
            <person name="Hiltunen Thoren M."/>
            <person name="Johannesson H."/>
        </authorList>
    </citation>
    <scope>NUCLEOTIDE SEQUENCE</scope>
    <source>
        <strain evidence="2">PSN293</strain>
    </source>
</reference>
<evidence type="ECO:0000256" key="1">
    <source>
        <dbReference type="SAM" id="MobiDB-lite"/>
    </source>
</evidence>
<comment type="caution">
    <text evidence="2">The sequence shown here is derived from an EMBL/GenBank/DDBJ whole genome shotgun (WGS) entry which is preliminary data.</text>
</comment>
<proteinExistence type="predicted"/>
<dbReference type="EMBL" id="MU858050">
    <property type="protein sequence ID" value="KAK4219036.1"/>
    <property type="molecule type" value="Genomic_DNA"/>
</dbReference>
<organism evidence="2 3">
    <name type="scientific">Rhypophila decipiens</name>
    <dbReference type="NCBI Taxonomy" id="261697"/>
    <lineage>
        <taxon>Eukaryota</taxon>
        <taxon>Fungi</taxon>
        <taxon>Dikarya</taxon>
        <taxon>Ascomycota</taxon>
        <taxon>Pezizomycotina</taxon>
        <taxon>Sordariomycetes</taxon>
        <taxon>Sordariomycetidae</taxon>
        <taxon>Sordariales</taxon>
        <taxon>Naviculisporaceae</taxon>
        <taxon>Rhypophila</taxon>
    </lineage>
</organism>